<proteinExistence type="predicted"/>
<keyword evidence="1" id="KW-1133">Transmembrane helix</keyword>
<evidence type="ECO:0000313" key="2">
    <source>
        <dbReference type="EMBL" id="TCO08789.1"/>
    </source>
</evidence>
<sequence length="198" mass="22927">METQTTKKFQPPSVYYTHLILYVCGFGLALGLLVFDIFIDEEVLLTHIRESEISGHAGQMRDAIIVKLIAHYLGKPGLMAIPITALLGFSIALYYKVYELVRYYRKNRLYVNGLVNNLDDDNPPPNFFKHVYLSLTLKREEKSPKMKLNKKDVEKLKHDKLYRRLYGERGNRDSGSRTNIYVKTMGVKPILKNENIVE</sequence>
<evidence type="ECO:0000256" key="1">
    <source>
        <dbReference type="SAM" id="Phobius"/>
    </source>
</evidence>
<dbReference type="OrthoDB" id="9939824at2"/>
<dbReference type="EMBL" id="SLWK01000004">
    <property type="protein sequence ID" value="TCO08789.1"/>
    <property type="molecule type" value="Genomic_DNA"/>
</dbReference>
<keyword evidence="1" id="KW-0472">Membrane</keyword>
<protein>
    <submittedName>
        <fullName evidence="2">Uncharacterized protein</fullName>
    </submittedName>
</protein>
<dbReference type="AlphaFoldDB" id="A0A4R2GJ88"/>
<gene>
    <name evidence="2" type="ORF">EV194_104100</name>
</gene>
<dbReference type="RefSeq" id="WP_132433374.1">
    <property type="nucleotide sequence ID" value="NZ_SLWK01000004.1"/>
</dbReference>
<feature type="transmembrane region" description="Helical" evidence="1">
    <location>
        <begin position="77"/>
        <end position="98"/>
    </location>
</feature>
<keyword evidence="3" id="KW-1185">Reference proteome</keyword>
<reference evidence="2 3" key="1">
    <citation type="submission" date="2019-03" db="EMBL/GenBank/DDBJ databases">
        <title>Genomic Encyclopedia of Type Strains, Phase IV (KMG-IV): sequencing the most valuable type-strain genomes for metagenomic binning, comparative biology and taxonomic classification.</title>
        <authorList>
            <person name="Goeker M."/>
        </authorList>
    </citation>
    <scope>NUCLEOTIDE SEQUENCE [LARGE SCALE GENOMIC DNA]</scope>
    <source>
        <strain evidence="2 3">DSM 24179</strain>
    </source>
</reference>
<evidence type="ECO:0000313" key="3">
    <source>
        <dbReference type="Proteomes" id="UP000295221"/>
    </source>
</evidence>
<feature type="transmembrane region" description="Helical" evidence="1">
    <location>
        <begin position="20"/>
        <end position="39"/>
    </location>
</feature>
<organism evidence="2 3">
    <name type="scientific">Natronoflexus pectinivorans</name>
    <dbReference type="NCBI Taxonomy" id="682526"/>
    <lineage>
        <taxon>Bacteria</taxon>
        <taxon>Pseudomonadati</taxon>
        <taxon>Bacteroidota</taxon>
        <taxon>Bacteroidia</taxon>
        <taxon>Marinilabiliales</taxon>
        <taxon>Marinilabiliaceae</taxon>
        <taxon>Natronoflexus</taxon>
    </lineage>
</organism>
<name>A0A4R2GJ88_9BACT</name>
<accession>A0A4R2GJ88</accession>
<dbReference type="Proteomes" id="UP000295221">
    <property type="component" value="Unassembled WGS sequence"/>
</dbReference>
<keyword evidence="1" id="KW-0812">Transmembrane</keyword>
<comment type="caution">
    <text evidence="2">The sequence shown here is derived from an EMBL/GenBank/DDBJ whole genome shotgun (WGS) entry which is preliminary data.</text>
</comment>